<dbReference type="InterPro" id="IPR044004">
    <property type="entry name" value="TSP1_spondin_dom"/>
</dbReference>
<dbReference type="InterPro" id="IPR000884">
    <property type="entry name" value="TSP1_rpt"/>
</dbReference>
<evidence type="ECO:0000256" key="4">
    <source>
        <dbReference type="ARBA" id="ARBA00022723"/>
    </source>
</evidence>
<dbReference type="SMART" id="SM00209">
    <property type="entry name" value="TSP1"/>
    <property type="match status" value="1"/>
</dbReference>
<keyword evidence="7" id="KW-1015">Disulfide bond</keyword>
<keyword evidence="10" id="KW-0812">Transmembrane</keyword>
<evidence type="ECO:0000256" key="10">
    <source>
        <dbReference type="SAM" id="Phobius"/>
    </source>
</evidence>
<feature type="domain" description="Spondin" evidence="11">
    <location>
        <begin position="73"/>
        <end position="259"/>
    </location>
</feature>
<evidence type="ECO:0000256" key="3">
    <source>
        <dbReference type="ARBA" id="ARBA00022530"/>
    </source>
</evidence>
<dbReference type="Pfam" id="PF19028">
    <property type="entry name" value="TSP1_spondin"/>
    <property type="match status" value="1"/>
</dbReference>
<accession>A0A7R9GEE4</accession>
<dbReference type="InterPro" id="IPR051418">
    <property type="entry name" value="Spondin/Thrombospondin_T1"/>
</dbReference>
<evidence type="ECO:0000313" key="12">
    <source>
        <dbReference type="EMBL" id="CAD7277822.1"/>
    </source>
</evidence>
<evidence type="ECO:0000313" key="13">
    <source>
        <dbReference type="Proteomes" id="UP000678499"/>
    </source>
</evidence>
<evidence type="ECO:0000256" key="9">
    <source>
        <dbReference type="SAM" id="MobiDB-lite"/>
    </source>
</evidence>
<dbReference type="Gene3D" id="2.60.40.2130">
    <property type="entry name" value="F-spondin domain"/>
    <property type="match status" value="1"/>
</dbReference>
<keyword evidence="4" id="KW-0479">Metal-binding</keyword>
<dbReference type="Proteomes" id="UP000678499">
    <property type="component" value="Unassembled WGS sequence"/>
</dbReference>
<keyword evidence="10" id="KW-1133">Transmembrane helix</keyword>
<dbReference type="NCBIfam" id="NF038123">
    <property type="entry name" value="NF038123_dom"/>
    <property type="match status" value="1"/>
</dbReference>
<dbReference type="EMBL" id="OA883058">
    <property type="protein sequence ID" value="CAD7277822.1"/>
    <property type="molecule type" value="Genomic_DNA"/>
</dbReference>
<evidence type="ECO:0000259" key="11">
    <source>
        <dbReference type="PROSITE" id="PS51020"/>
    </source>
</evidence>
<reference evidence="12" key="1">
    <citation type="submission" date="2020-11" db="EMBL/GenBank/DDBJ databases">
        <authorList>
            <person name="Tran Van P."/>
        </authorList>
    </citation>
    <scope>NUCLEOTIDE SEQUENCE</scope>
</reference>
<dbReference type="GO" id="GO:0046872">
    <property type="term" value="F:metal ion binding"/>
    <property type="evidence" value="ECO:0007669"/>
    <property type="project" value="UniProtKB-KW"/>
</dbReference>
<dbReference type="OrthoDB" id="6090599at2759"/>
<dbReference type="Pfam" id="PF06468">
    <property type="entry name" value="Spond_N"/>
    <property type="match status" value="1"/>
</dbReference>
<name>A0A7R9GEE4_9CRUS</name>
<dbReference type="FunFam" id="2.20.100.10:FF:000026">
    <property type="entry name" value="Spondin 1"/>
    <property type="match status" value="1"/>
</dbReference>
<keyword evidence="13" id="KW-1185">Reference proteome</keyword>
<dbReference type="InterPro" id="IPR036383">
    <property type="entry name" value="TSP1_rpt_sf"/>
</dbReference>
<dbReference type="PANTHER" id="PTHR11311:SF15">
    <property type="entry name" value="SPONDIN-2"/>
    <property type="match status" value="1"/>
</dbReference>
<dbReference type="EMBL" id="CAJPEX010001021">
    <property type="protein sequence ID" value="CAG0917974.1"/>
    <property type="molecule type" value="Genomic_DNA"/>
</dbReference>
<keyword evidence="5" id="KW-0732">Signal</keyword>
<dbReference type="PANTHER" id="PTHR11311">
    <property type="entry name" value="SPONDIN"/>
    <property type="match status" value="1"/>
</dbReference>
<feature type="transmembrane region" description="Helical" evidence="10">
    <location>
        <begin position="37"/>
        <end position="57"/>
    </location>
</feature>
<proteinExistence type="predicted"/>
<organism evidence="12">
    <name type="scientific">Notodromas monacha</name>
    <dbReference type="NCBI Taxonomy" id="399045"/>
    <lineage>
        <taxon>Eukaryota</taxon>
        <taxon>Metazoa</taxon>
        <taxon>Ecdysozoa</taxon>
        <taxon>Arthropoda</taxon>
        <taxon>Crustacea</taxon>
        <taxon>Oligostraca</taxon>
        <taxon>Ostracoda</taxon>
        <taxon>Podocopa</taxon>
        <taxon>Podocopida</taxon>
        <taxon>Cypridocopina</taxon>
        <taxon>Cypridoidea</taxon>
        <taxon>Cyprididae</taxon>
        <taxon>Notodromas</taxon>
    </lineage>
</organism>
<evidence type="ECO:0000256" key="6">
    <source>
        <dbReference type="ARBA" id="ARBA00022889"/>
    </source>
</evidence>
<evidence type="ECO:0000256" key="8">
    <source>
        <dbReference type="ARBA" id="ARBA00023180"/>
    </source>
</evidence>
<keyword evidence="3" id="KW-0272">Extracellular matrix</keyword>
<dbReference type="InterPro" id="IPR038678">
    <property type="entry name" value="Spondin_N_sf"/>
</dbReference>
<keyword evidence="8" id="KW-0325">Glycoprotein</keyword>
<gene>
    <name evidence="12" type="ORF">NMOB1V02_LOCUS5545</name>
</gene>
<dbReference type="InterPro" id="IPR009465">
    <property type="entry name" value="Spondin_N"/>
</dbReference>
<dbReference type="PROSITE" id="PS50092">
    <property type="entry name" value="TSP1"/>
    <property type="match status" value="1"/>
</dbReference>
<dbReference type="PROSITE" id="PS51020">
    <property type="entry name" value="SPONDIN"/>
    <property type="match status" value="1"/>
</dbReference>
<keyword evidence="10" id="KW-0472">Membrane</keyword>
<dbReference type="GO" id="GO:0031012">
    <property type="term" value="C:extracellular matrix"/>
    <property type="evidence" value="ECO:0007669"/>
    <property type="project" value="TreeGrafter"/>
</dbReference>
<dbReference type="AlphaFoldDB" id="A0A7R9GEE4"/>
<evidence type="ECO:0000256" key="5">
    <source>
        <dbReference type="ARBA" id="ARBA00022729"/>
    </source>
</evidence>
<evidence type="ECO:0000256" key="7">
    <source>
        <dbReference type="ARBA" id="ARBA00023157"/>
    </source>
</evidence>
<dbReference type="SUPFAM" id="SSF82895">
    <property type="entry name" value="TSP-1 type 1 repeat"/>
    <property type="match status" value="1"/>
</dbReference>
<evidence type="ECO:0000256" key="2">
    <source>
        <dbReference type="ARBA" id="ARBA00022525"/>
    </source>
</evidence>
<dbReference type="GO" id="GO:0007155">
    <property type="term" value="P:cell adhesion"/>
    <property type="evidence" value="ECO:0007669"/>
    <property type="project" value="UniProtKB-KW"/>
</dbReference>
<keyword evidence="2" id="KW-0964">Secreted</keyword>
<keyword evidence="6" id="KW-0130">Cell adhesion</keyword>
<dbReference type="Gene3D" id="2.20.100.10">
    <property type="entry name" value="Thrombospondin type-1 (TSP1) repeat"/>
    <property type="match status" value="1"/>
</dbReference>
<protein>
    <recommendedName>
        <fullName evidence="11">Spondin domain-containing protein</fullName>
    </recommendedName>
</protein>
<feature type="region of interest" description="Disordered" evidence="9">
    <location>
        <begin position="380"/>
        <end position="410"/>
    </location>
</feature>
<comment type="subcellular location">
    <subcellularLocation>
        <location evidence="1">Secreted</location>
        <location evidence="1">Extracellular space</location>
        <location evidence="1">Extracellular matrix</location>
    </subcellularLocation>
</comment>
<sequence length="551" mass="60938">MNLTAAEAQVCPCNCRLATIKPHPPPSASGGTMRRKGFQAASTVFVPLMCLVALMLLPSTCLTTAASTVVDRPAQTCGSDKLIVYRVTLETFWSPAAFPKHYPKWRPPAQWSKVIGRSHGDDFELFRVGKLASKGLQMFAERGASEVIDIQSQGSGGVYDEFNAPPIPQGEGKSVAEFFVDGAHPKVSIVSRMVPSPDWFIGVDSFDLCPHGQWLDNFTVNVDPLDAGTDKGLTFSSPNWAEEPNVPITVMTSSLPAHPAASFNYPDKKKLPPIAAFTFLRVKEYELSQVFTQDEIEDKELAKVLSSTNSRDTPMPRFFLGSMSLPMKSMLHKSSWCLSLLGLGPYLLDGTQANNPEPVTMRQMVPQQKKIPAMYDFGTGSIPAQKPTPESSPIQDATPKPTPVLSGDSHVKVEPEWERGSLFISSPKPTTRSVAVVKDENIVVTGKPIAEKFAMNNEENEISSAVPGGLKLRKHRKGNRQRHRKPRDCKVSEWSEWSVCSKPCGVGEMARTRQVLKHPRRGGKECPPLTEKKFCGNFRTCYKRRYFNWAR</sequence>
<evidence type="ECO:0000256" key="1">
    <source>
        <dbReference type="ARBA" id="ARBA00004498"/>
    </source>
</evidence>